<dbReference type="AlphaFoldDB" id="A0AAV4WLU7"/>
<evidence type="ECO:0000313" key="2">
    <source>
        <dbReference type="Proteomes" id="UP001054837"/>
    </source>
</evidence>
<evidence type="ECO:0000313" key="1">
    <source>
        <dbReference type="EMBL" id="GIY82829.1"/>
    </source>
</evidence>
<gene>
    <name evidence="1" type="ORF">CDAR_609041</name>
</gene>
<proteinExistence type="predicted"/>
<reference evidence="1 2" key="1">
    <citation type="submission" date="2021-06" db="EMBL/GenBank/DDBJ databases">
        <title>Caerostris darwini draft genome.</title>
        <authorList>
            <person name="Kono N."/>
            <person name="Arakawa K."/>
        </authorList>
    </citation>
    <scope>NUCLEOTIDE SEQUENCE [LARGE SCALE GENOMIC DNA]</scope>
</reference>
<keyword evidence="2" id="KW-1185">Reference proteome</keyword>
<organism evidence="1 2">
    <name type="scientific">Caerostris darwini</name>
    <dbReference type="NCBI Taxonomy" id="1538125"/>
    <lineage>
        <taxon>Eukaryota</taxon>
        <taxon>Metazoa</taxon>
        <taxon>Ecdysozoa</taxon>
        <taxon>Arthropoda</taxon>
        <taxon>Chelicerata</taxon>
        <taxon>Arachnida</taxon>
        <taxon>Araneae</taxon>
        <taxon>Araneomorphae</taxon>
        <taxon>Entelegynae</taxon>
        <taxon>Araneoidea</taxon>
        <taxon>Araneidae</taxon>
        <taxon>Caerostris</taxon>
    </lineage>
</organism>
<name>A0AAV4WLU7_9ARAC</name>
<protein>
    <submittedName>
        <fullName evidence="1">Uncharacterized protein</fullName>
    </submittedName>
</protein>
<comment type="caution">
    <text evidence="1">The sequence shown here is derived from an EMBL/GenBank/DDBJ whole genome shotgun (WGS) entry which is preliminary data.</text>
</comment>
<dbReference type="EMBL" id="BPLQ01014740">
    <property type="protein sequence ID" value="GIY82829.1"/>
    <property type="molecule type" value="Genomic_DNA"/>
</dbReference>
<accession>A0AAV4WLU7</accession>
<dbReference type="Proteomes" id="UP001054837">
    <property type="component" value="Unassembled WGS sequence"/>
</dbReference>
<sequence length="96" mass="10825">MAALLQHTVTGSIVPVTPWMLVSIKEPTWWTHHTKKSHILLADREKVLHLIHLSLLLHECNNLTLPQVNHKAMTRYLLGTKGIVTCSIGSFSVNRP</sequence>